<feature type="region of interest" description="Disordered" evidence="2">
    <location>
        <begin position="1106"/>
        <end position="1147"/>
    </location>
</feature>
<proteinExistence type="inferred from homology"/>
<dbReference type="InterPro" id="IPR001394">
    <property type="entry name" value="Peptidase_C19_UCH"/>
</dbReference>
<sequence length="1474" mass="161981">MDKIVYSIIHMPNQPENVKRTLLVKLVHTPNLKSTRTLEKADITSIFDTCVSILTSSENEVTAQLAVFAFTNWAGQYKIHLKEYITPERVTSILASQTNATLVLVWLKEALCHLTEDADTMGTLAPVLEGVLQNKLRESGGSSAFVAKLAELYAVCPAILPQPHTRLTFTVTLMNCVASFPTPTKTEVLGHMKSVGCLVNTLWNGLRLEDILYSLHAMYAIISNTDGGSEVCPAMAHLLSLVPTVVVEGLAPRIVSDPTTTDAALTATLTRLTAWLVAWPTAYTTLGLWVRTLVRLLYQSGRTAVPARVTLDRVPKLLNNLHIPVVRTGVLSVISTLLLSFQHSPIAFHKKYQSPSEEDIQGLIQEHQWGTMEGGARGIGPNQFGIGVAAETPTVYQQRPAGQRVGLRNLGNTCYMNSVIQALFMTDSFRHGILHAVPRSNQQLLVQLQQLFSLLCFTHRTYVPPRQFHDKSRPPWFSPGMQQDCSEYLRHLMITLHEEERAGQTLPEYRERVIIESETASLASDLQPLPYDSATEDFVDTEQTLKLEACGETRGVFINPGNLPREEFNVGNNFVFGDSGRQVDPLKDTQNVDNKKFDVAIHVRQFKEYLEGEPMEGIDQIEIKALSTQTSKRKVLPECTDVDMTDETNEPLKCVRETCDLNLENSSENKNTAIVATAHGIEGGSDVVEMELIPENVAKTSNCKRKHNMTPDGVHRQMLKSPKGDVTSDIDNSSDSGISGDLAEDIELHISSPNPSSPSPKEIITSNRGLTIEEVVTETSNNEDSENEYFVSLVHKVFGGKLATCIKCLQCKTESIHKDVFTDIHLAFQDSDRYNAANIIRRNPDRLCKQKHQENAADLSIEDLITSYLTSERLTGENQYECERCGGKQDAERSIQILEPPEHLILTQLRFYYDTARGQRQKVFTNVDFGEELLLPIRYSTQGFLDDNFTIGSEEGGAVGVTEVSTSGDESRRPPAEFSKTSKHSPQSNCNPPSDINVGAGCSTSDDHSSHCCKNAIYGIRSRASLSTHSEKGEEASCSAHNESDVHIRCVSSEAGCSSSQVSCSSSQVTCSSSSQVTCSSSQMKCSSENAQSSCSNMQVSSSSSQASCSSSHDNSSSLQATSNSSQAGCSNRQTTNNTSQENFSISEERSNISAAGGSSCHNISTSSQAASSIPQATSSSLHDSNTWYSSWSKDSSHKGSSSYSSSQPTYTTDFSSVASCSYTCNDTSRTHFIDTVVDDSQLSGDGSLPCEDQESGQQSPQPSCSYYTSTSDLQKEVPMQYPASSGSSDCMTPKDECEEEQEVTYARYALYGVVVHSGFSSEGGHYYCYARNSSIASLPESARERYGALGGWYNFNDERVTNTTFSTITNLTRTFSRDTAYQLFYKKLSDRLTPDVPLMEDFKSIRLDLREAVENDNLQYRSDQDREAQRRRYQVSGGAHFTHDSDHDDTPPPGGCGVGPGGGGFNTPSRVVF</sequence>
<keyword evidence="4" id="KW-0378">Hydrolase</keyword>
<feature type="compositionally biased region" description="Low complexity" evidence="2">
    <location>
        <begin position="729"/>
        <end position="738"/>
    </location>
</feature>
<dbReference type="PANTHER" id="PTHR24006:SF908">
    <property type="entry name" value="DEUBIQUITINATING APOPTOTIC INHIBITOR, ISOFORM A"/>
    <property type="match status" value="1"/>
</dbReference>
<dbReference type="PANTHER" id="PTHR24006">
    <property type="entry name" value="UBIQUITIN CARBOXYL-TERMINAL HYDROLASE"/>
    <property type="match status" value="1"/>
</dbReference>
<dbReference type="GO" id="GO:0005634">
    <property type="term" value="C:nucleus"/>
    <property type="evidence" value="ECO:0007669"/>
    <property type="project" value="TreeGrafter"/>
</dbReference>
<dbReference type="InterPro" id="IPR028889">
    <property type="entry name" value="USP"/>
</dbReference>
<dbReference type="GO" id="GO:0004843">
    <property type="term" value="F:cysteine-type deubiquitinase activity"/>
    <property type="evidence" value="ECO:0007669"/>
    <property type="project" value="InterPro"/>
</dbReference>
<evidence type="ECO:0000256" key="2">
    <source>
        <dbReference type="SAM" id="MobiDB-lite"/>
    </source>
</evidence>
<dbReference type="Gene3D" id="3.90.70.10">
    <property type="entry name" value="Cysteine proteinases"/>
    <property type="match status" value="3"/>
</dbReference>
<dbReference type="PROSITE" id="PS50235">
    <property type="entry name" value="USP_3"/>
    <property type="match status" value="1"/>
</dbReference>
<dbReference type="InterPro" id="IPR038765">
    <property type="entry name" value="Papain-like_cys_pep_sf"/>
</dbReference>
<dbReference type="PROSITE" id="PS00972">
    <property type="entry name" value="USP_1"/>
    <property type="match status" value="1"/>
</dbReference>
<feature type="domain" description="USP" evidence="3">
    <location>
        <begin position="405"/>
        <end position="1389"/>
    </location>
</feature>
<feature type="region of interest" description="Disordered" evidence="2">
    <location>
        <begin position="1425"/>
        <end position="1474"/>
    </location>
</feature>
<protein>
    <submittedName>
        <fullName evidence="4">Ubiquitin carboxyl-terminal hydrolase 38-like</fullName>
    </submittedName>
</protein>
<feature type="compositionally biased region" description="Low complexity" evidence="2">
    <location>
        <begin position="1106"/>
        <end position="1128"/>
    </location>
</feature>
<feature type="compositionally biased region" description="Basic and acidic residues" evidence="2">
    <location>
        <begin position="1442"/>
        <end position="1451"/>
    </location>
</feature>
<evidence type="ECO:0000259" key="3">
    <source>
        <dbReference type="PROSITE" id="PS50235"/>
    </source>
</evidence>
<gene>
    <name evidence="4" type="primary">Usp38-L</name>
    <name evidence="4" type="ORF">Hamer_G015688</name>
</gene>
<dbReference type="PROSITE" id="PS00973">
    <property type="entry name" value="USP_2"/>
    <property type="match status" value="1"/>
</dbReference>
<dbReference type="Proteomes" id="UP000747542">
    <property type="component" value="Unassembled WGS sequence"/>
</dbReference>
<feature type="compositionally biased region" description="Polar residues" evidence="2">
    <location>
        <begin position="1256"/>
        <end position="1269"/>
    </location>
</feature>
<organism evidence="4 5">
    <name type="scientific">Homarus americanus</name>
    <name type="common">American lobster</name>
    <dbReference type="NCBI Taxonomy" id="6706"/>
    <lineage>
        <taxon>Eukaryota</taxon>
        <taxon>Metazoa</taxon>
        <taxon>Ecdysozoa</taxon>
        <taxon>Arthropoda</taxon>
        <taxon>Crustacea</taxon>
        <taxon>Multicrustacea</taxon>
        <taxon>Malacostraca</taxon>
        <taxon>Eumalacostraca</taxon>
        <taxon>Eucarida</taxon>
        <taxon>Decapoda</taxon>
        <taxon>Pleocyemata</taxon>
        <taxon>Astacidea</taxon>
        <taxon>Nephropoidea</taxon>
        <taxon>Nephropidae</taxon>
        <taxon>Homarus</taxon>
    </lineage>
</organism>
<feature type="compositionally biased region" description="Gly residues" evidence="2">
    <location>
        <begin position="1456"/>
        <end position="1466"/>
    </location>
</feature>
<dbReference type="Pfam" id="PF21246">
    <property type="entry name" value="Usp38-like_N"/>
    <property type="match status" value="1"/>
</dbReference>
<keyword evidence="5" id="KW-1185">Reference proteome</keyword>
<dbReference type="SUPFAM" id="SSF54001">
    <property type="entry name" value="Cysteine proteinases"/>
    <property type="match status" value="1"/>
</dbReference>
<evidence type="ECO:0000313" key="4">
    <source>
        <dbReference type="EMBL" id="KAG7155081.1"/>
    </source>
</evidence>
<dbReference type="GO" id="GO:0016579">
    <property type="term" value="P:protein deubiquitination"/>
    <property type="evidence" value="ECO:0007669"/>
    <property type="project" value="InterPro"/>
</dbReference>
<dbReference type="Pfam" id="PF00443">
    <property type="entry name" value="UCH"/>
    <property type="match status" value="2"/>
</dbReference>
<evidence type="ECO:0000313" key="5">
    <source>
        <dbReference type="Proteomes" id="UP000747542"/>
    </source>
</evidence>
<feature type="compositionally biased region" description="Polar residues" evidence="2">
    <location>
        <begin position="1129"/>
        <end position="1146"/>
    </location>
</feature>
<evidence type="ECO:0000256" key="1">
    <source>
        <dbReference type="ARBA" id="ARBA00009085"/>
    </source>
</evidence>
<reference evidence="4" key="1">
    <citation type="journal article" date="2021" name="Sci. Adv.">
        <title>The American lobster genome reveals insights on longevity, neural, and immune adaptations.</title>
        <authorList>
            <person name="Polinski J.M."/>
            <person name="Zimin A.V."/>
            <person name="Clark K.F."/>
            <person name="Kohn A.B."/>
            <person name="Sadowski N."/>
            <person name="Timp W."/>
            <person name="Ptitsyn A."/>
            <person name="Khanna P."/>
            <person name="Romanova D.Y."/>
            <person name="Williams P."/>
            <person name="Greenwood S.J."/>
            <person name="Moroz L.L."/>
            <person name="Walt D.R."/>
            <person name="Bodnar A.G."/>
        </authorList>
    </citation>
    <scope>NUCLEOTIDE SEQUENCE</scope>
    <source>
        <strain evidence="4">GMGI-L3</strain>
    </source>
</reference>
<dbReference type="InterPro" id="IPR018200">
    <property type="entry name" value="USP_CS"/>
</dbReference>
<feature type="compositionally biased region" description="Low complexity" evidence="2">
    <location>
        <begin position="1195"/>
        <end position="1207"/>
    </location>
</feature>
<dbReference type="GO" id="GO:0005829">
    <property type="term" value="C:cytosol"/>
    <property type="evidence" value="ECO:0007669"/>
    <property type="project" value="TreeGrafter"/>
</dbReference>
<comment type="similarity">
    <text evidence="1">Belongs to the peptidase C19 family.</text>
</comment>
<dbReference type="EMBL" id="JAHLQT010043233">
    <property type="protein sequence ID" value="KAG7155081.1"/>
    <property type="molecule type" value="Genomic_DNA"/>
</dbReference>
<accession>A0A8J5JEF1</accession>
<feature type="region of interest" description="Disordered" evidence="2">
    <location>
        <begin position="703"/>
        <end position="738"/>
    </location>
</feature>
<dbReference type="InterPro" id="IPR049407">
    <property type="entry name" value="Usp38-like_N"/>
</dbReference>
<feature type="region of interest" description="Disordered" evidence="2">
    <location>
        <begin position="1195"/>
        <end position="1214"/>
    </location>
</feature>
<feature type="region of interest" description="Disordered" evidence="2">
    <location>
        <begin position="955"/>
        <end position="992"/>
    </location>
</feature>
<comment type="caution">
    <text evidence="4">The sequence shown here is derived from an EMBL/GenBank/DDBJ whole genome shotgun (WGS) entry which is preliminary data.</text>
</comment>
<name>A0A8J5JEF1_HOMAM</name>
<dbReference type="InterPro" id="IPR050164">
    <property type="entry name" value="Peptidase_C19"/>
</dbReference>
<feature type="region of interest" description="Disordered" evidence="2">
    <location>
        <begin position="1244"/>
        <end position="1269"/>
    </location>
</feature>